<dbReference type="AlphaFoldDB" id="A0A3P7RAP5"/>
<keyword evidence="2" id="KW-1185">Reference proteome</keyword>
<sequence length="435" mass="47991">MNLPPKLLKLLTHHQHNFSKHLDDTLLNRLETCLYCAHSTHASFWKALEANHLDAVLDSLEQLPDDDTELACGLLKIKFAIVWHFRRDLDDVVSSRVCSLLEKLLTSEDPLVICASDMPEDAIDGLLYHLQDAKIPIDLFHIYFCTEVVKFSEYLQSSSANLLLTKLSSLAEGILPALKSTLPLDALEDSLYILLVLCPLLSEDLAAKVCAAASSPFSNGRIAAKTLRRALANGVLRECPLSDAFVTSWYAETRSALQSATNADLLRLLSPLASCQTDFLALDSFNQKIPPDFLQLLWSRALVNFDEAASQSSSSSVLRALWNLLGKYIPHELPASNANRFNELLQKLNAFPGLQARWSAQESDVFCLLFIHSQFEPQAEAAAFDATSANVSAAPSHACVKLIELQELVSLRVCANPGEISNDSILSVQRGLFLC</sequence>
<name>A0A3P7RAP5_DIBLA</name>
<reference evidence="1 2" key="1">
    <citation type="submission" date="2018-11" db="EMBL/GenBank/DDBJ databases">
        <authorList>
            <consortium name="Pathogen Informatics"/>
        </authorList>
    </citation>
    <scope>NUCLEOTIDE SEQUENCE [LARGE SCALE GENOMIC DNA]</scope>
</reference>
<dbReference type="Proteomes" id="UP000281553">
    <property type="component" value="Unassembled WGS sequence"/>
</dbReference>
<evidence type="ECO:0000313" key="2">
    <source>
        <dbReference type="Proteomes" id="UP000281553"/>
    </source>
</evidence>
<gene>
    <name evidence="1" type="ORF">DILT_LOCUS17479</name>
</gene>
<organism evidence="1 2">
    <name type="scientific">Dibothriocephalus latus</name>
    <name type="common">Fish tapeworm</name>
    <name type="synonym">Diphyllobothrium latum</name>
    <dbReference type="NCBI Taxonomy" id="60516"/>
    <lineage>
        <taxon>Eukaryota</taxon>
        <taxon>Metazoa</taxon>
        <taxon>Spiralia</taxon>
        <taxon>Lophotrochozoa</taxon>
        <taxon>Platyhelminthes</taxon>
        <taxon>Cestoda</taxon>
        <taxon>Eucestoda</taxon>
        <taxon>Diphyllobothriidea</taxon>
        <taxon>Diphyllobothriidae</taxon>
        <taxon>Dibothriocephalus</taxon>
    </lineage>
</organism>
<evidence type="ECO:0000313" key="1">
    <source>
        <dbReference type="EMBL" id="VDN37949.1"/>
    </source>
</evidence>
<feature type="non-terminal residue" evidence="1">
    <location>
        <position position="435"/>
    </location>
</feature>
<proteinExistence type="predicted"/>
<protein>
    <submittedName>
        <fullName evidence="1">Uncharacterized protein</fullName>
    </submittedName>
</protein>
<dbReference type="OrthoDB" id="6250051at2759"/>
<accession>A0A3P7RAP5</accession>
<dbReference type="EMBL" id="UYRU01092100">
    <property type="protein sequence ID" value="VDN37949.1"/>
    <property type="molecule type" value="Genomic_DNA"/>
</dbReference>